<dbReference type="RefSeq" id="WP_307692377.1">
    <property type="nucleotide sequence ID" value="NZ_JAUSRO010000020.1"/>
</dbReference>
<evidence type="ECO:0000313" key="1">
    <source>
        <dbReference type="EMBL" id="MDP9902641.1"/>
    </source>
</evidence>
<proteinExistence type="predicted"/>
<gene>
    <name evidence="1" type="ORF">J2W36_004918</name>
</gene>
<comment type="caution">
    <text evidence="1">The sequence shown here is derived from an EMBL/GenBank/DDBJ whole genome shotgun (WGS) entry which is preliminary data.</text>
</comment>
<dbReference type="SUPFAM" id="SSF88697">
    <property type="entry name" value="PUA domain-like"/>
    <property type="match status" value="1"/>
</dbReference>
<protein>
    <recommendedName>
        <fullName evidence="3">ASCH domain-containing protein</fullName>
    </recommendedName>
</protein>
<sequence>MKAVTICQPYPRLIMIGVKHAENRTWSTRYRGPLAIHAGKSRLYLVDDDETEAIESGGPLVFGAVVALCTLAGCVHVSQIHCGMLDEQFPQLRDRAHCYGPFCWVLTDVRRLVTPLPWRGAQGLFDIPDDVLGAVDLEAPR</sequence>
<keyword evidence="2" id="KW-1185">Reference proteome</keyword>
<evidence type="ECO:0008006" key="3">
    <source>
        <dbReference type="Google" id="ProtNLM"/>
    </source>
</evidence>
<organism evidence="1 2">
    <name type="scientific">Variovorax ginsengisoli</name>
    <dbReference type="NCBI Taxonomy" id="363844"/>
    <lineage>
        <taxon>Bacteria</taxon>
        <taxon>Pseudomonadati</taxon>
        <taxon>Pseudomonadota</taxon>
        <taxon>Betaproteobacteria</taxon>
        <taxon>Burkholderiales</taxon>
        <taxon>Comamonadaceae</taxon>
        <taxon>Variovorax</taxon>
    </lineage>
</organism>
<dbReference type="Proteomes" id="UP001226867">
    <property type="component" value="Unassembled WGS sequence"/>
</dbReference>
<dbReference type="Gene3D" id="2.30.130.30">
    <property type="entry name" value="Hypothetical protein"/>
    <property type="match status" value="1"/>
</dbReference>
<accession>A0ABT9SFR9</accession>
<evidence type="ECO:0000313" key="2">
    <source>
        <dbReference type="Proteomes" id="UP001226867"/>
    </source>
</evidence>
<dbReference type="EMBL" id="JAUSRO010000020">
    <property type="protein sequence ID" value="MDP9902641.1"/>
    <property type="molecule type" value="Genomic_DNA"/>
</dbReference>
<name>A0ABT9SFR9_9BURK</name>
<dbReference type="InterPro" id="IPR015947">
    <property type="entry name" value="PUA-like_sf"/>
</dbReference>
<reference evidence="1 2" key="1">
    <citation type="submission" date="2023-07" db="EMBL/GenBank/DDBJ databases">
        <title>Sorghum-associated microbial communities from plants grown in Nebraska, USA.</title>
        <authorList>
            <person name="Schachtman D."/>
        </authorList>
    </citation>
    <scope>NUCLEOTIDE SEQUENCE [LARGE SCALE GENOMIC DNA]</scope>
    <source>
        <strain evidence="1 2">DS1607</strain>
    </source>
</reference>